<dbReference type="InterPro" id="IPR046320">
    <property type="entry name" value="DUF4922"/>
</dbReference>
<dbReference type="InterPro" id="IPR036265">
    <property type="entry name" value="HIT-like_sf"/>
</dbReference>
<dbReference type="InterPro" id="IPR058865">
    <property type="entry name" value="GDPGP1_C"/>
</dbReference>
<feature type="domain" description="GDPGP1-like C-terminal" evidence="2">
    <location>
        <begin position="231"/>
        <end position="299"/>
    </location>
</feature>
<sequence>MKNNIQYFFDEQLKTWDFARNNYNALKKLKTKEFIVNGCEFKVQFNSARIASTGAKLDAKSIEERECFLCEENLPKEQIKMSFKEKYSIMVNPFPIFQRHFTVSGKSHIPQTINSRMGDMFDLAEFMSDYVIFYNGPKCGASAPDHAHFQAGNKGFLPLEKNWKKNITEKISEDLFVINYGFPAFLIETKDKKTGISLFEKMYRLLNIKKDEIEPMMNVLTWRENKEWISVVIPRAKHRPECYFVEGEGNMLISPASVDLGGVFIAPLEKDFEKMTEKHIENILNEVCLDEKDFQQLIENF</sequence>
<evidence type="ECO:0008006" key="4">
    <source>
        <dbReference type="Google" id="ProtNLM"/>
    </source>
</evidence>
<evidence type="ECO:0000259" key="2">
    <source>
        <dbReference type="Pfam" id="PF26216"/>
    </source>
</evidence>
<name>A0A653AHQ7_9BACT</name>
<reference evidence="3" key="1">
    <citation type="submission" date="2018-07" db="EMBL/GenBank/DDBJ databases">
        <authorList>
            <consortium name="Genoscope - CEA"/>
            <person name="William W."/>
        </authorList>
    </citation>
    <scope>NUCLEOTIDE SEQUENCE</scope>
    <source>
        <strain evidence="3">IK1</strain>
    </source>
</reference>
<feature type="domain" description="DUF4922" evidence="1">
    <location>
        <begin position="8"/>
        <end position="153"/>
    </location>
</feature>
<evidence type="ECO:0000313" key="3">
    <source>
        <dbReference type="EMBL" id="VBB47579.1"/>
    </source>
</evidence>
<dbReference type="Gene3D" id="3.30.428.70">
    <property type="match status" value="1"/>
</dbReference>
<dbReference type="AlphaFoldDB" id="A0A653AHQ7"/>
<dbReference type="Pfam" id="PF16269">
    <property type="entry name" value="DUF4922"/>
    <property type="match status" value="1"/>
</dbReference>
<protein>
    <recommendedName>
        <fullName evidence="4">Glycosyltransferase</fullName>
    </recommendedName>
</protein>
<dbReference type="EMBL" id="UPXZ01000037">
    <property type="protein sequence ID" value="VBB47579.1"/>
    <property type="molecule type" value="Genomic_DNA"/>
</dbReference>
<evidence type="ECO:0000259" key="1">
    <source>
        <dbReference type="Pfam" id="PF16269"/>
    </source>
</evidence>
<dbReference type="InterPro" id="IPR043171">
    <property type="entry name" value="Ap4A_phos1/2-like"/>
</dbReference>
<organism evidence="3">
    <name type="scientific">uncultured Paludibacter sp</name>
    <dbReference type="NCBI Taxonomy" id="497635"/>
    <lineage>
        <taxon>Bacteria</taxon>
        <taxon>Pseudomonadati</taxon>
        <taxon>Bacteroidota</taxon>
        <taxon>Bacteroidia</taxon>
        <taxon>Bacteroidales</taxon>
        <taxon>Paludibacteraceae</taxon>
        <taxon>Paludibacter</taxon>
        <taxon>environmental samples</taxon>
    </lineage>
</organism>
<gene>
    <name evidence="3" type="ORF">TRIP_D420286</name>
</gene>
<proteinExistence type="predicted"/>
<dbReference type="SUPFAM" id="SSF54197">
    <property type="entry name" value="HIT-like"/>
    <property type="match status" value="1"/>
</dbReference>
<dbReference type="Pfam" id="PF26216">
    <property type="entry name" value="GDPGP1_C"/>
    <property type="match status" value="1"/>
</dbReference>
<accession>A0A653AHQ7</accession>